<dbReference type="Proteomes" id="UP000464378">
    <property type="component" value="Chromosome"/>
</dbReference>
<proteinExistence type="predicted"/>
<dbReference type="InParanoid" id="A0A6C2YHU7"/>
<keyword evidence="1" id="KW-1133">Transmembrane helix</keyword>
<keyword evidence="4" id="KW-1185">Reference proteome</keyword>
<keyword evidence="1" id="KW-0472">Membrane</keyword>
<feature type="domain" description="Putative Flp pilus-assembly TadG-like N-terminal" evidence="2">
    <location>
        <begin position="15"/>
        <end position="61"/>
    </location>
</feature>
<evidence type="ECO:0000313" key="4">
    <source>
        <dbReference type="Proteomes" id="UP000464378"/>
    </source>
</evidence>
<dbReference type="RefSeq" id="WP_162656189.1">
    <property type="nucleotide sequence ID" value="NZ_LR593887.1"/>
</dbReference>
<dbReference type="AlphaFoldDB" id="A0A6C2YHU7"/>
<protein>
    <recommendedName>
        <fullName evidence="2">Putative Flp pilus-assembly TadG-like N-terminal domain-containing protein</fullName>
    </recommendedName>
</protein>
<evidence type="ECO:0000259" key="2">
    <source>
        <dbReference type="Pfam" id="PF13400"/>
    </source>
</evidence>
<organism evidence="3">
    <name type="scientific">Tuwongella immobilis</name>
    <dbReference type="NCBI Taxonomy" id="692036"/>
    <lineage>
        <taxon>Bacteria</taxon>
        <taxon>Pseudomonadati</taxon>
        <taxon>Planctomycetota</taxon>
        <taxon>Planctomycetia</taxon>
        <taxon>Gemmatales</taxon>
        <taxon>Gemmataceae</taxon>
        <taxon>Tuwongella</taxon>
    </lineage>
</organism>
<evidence type="ECO:0000313" key="3">
    <source>
        <dbReference type="EMBL" id="VIP00997.1"/>
    </source>
</evidence>
<dbReference type="Gene3D" id="3.40.50.410">
    <property type="entry name" value="von Willebrand factor, type A domain"/>
    <property type="match status" value="1"/>
</dbReference>
<evidence type="ECO:0000256" key="1">
    <source>
        <dbReference type="SAM" id="Phobius"/>
    </source>
</evidence>
<dbReference type="EMBL" id="LR593887">
    <property type="protein sequence ID" value="VTR97417.1"/>
    <property type="molecule type" value="Genomic_DNA"/>
</dbReference>
<reference evidence="3" key="1">
    <citation type="submission" date="2019-04" db="EMBL/GenBank/DDBJ databases">
        <authorList>
            <consortium name="Science for Life Laboratories"/>
        </authorList>
    </citation>
    <scope>NUCLEOTIDE SEQUENCE</scope>
    <source>
        <strain evidence="3">MBLW1</strain>
    </source>
</reference>
<sequence length="1108" mass="121344">MRLPYGHSSSPRRRGAVIPLMALVITAILGFVALSIDLGLLMVARNNCQNAADSAAIAGVRTINGDNVLNYRREEVPVNAVDAALQNPVMTTVLEGNKDNVTPVSGQTDTWKSGKVQIELGSYTYAFGATVDSEGFRLRFPRNSGEPYGAVRSRVSFDAGRYAFAQIFGVSTFATGATATAIHRPRDVVVIMDLSGSMRFQSMPAVAWDGNQSYPSANNRERNRSMNPESVFPKFGHYSDVAGAALQGTASLRTDNNEFVDPSNISTTTASGPPIAEFFYTDVQSTNRAFTRASDSFENTPGGDVPLKTGATQTDPFSSTLRTALNTPANQTNLAWEQNGYTSSALTPTRSTFHGYTQGPGYWGKTFFMWPPDPGEATTNLDPANYANNGARDWRQRFFIKVPLTASFTGRVEQSAGNVSPNQYNAGHTGLVRIISLTGTPEVGDTVTFSNQANRAYTVIEVGALLATGVREIRLNRALVTQIRDTDNVTASFREVAWLRDNDLLFDSNGDIRAPGPYNQAGSSTLDNTTTIGSTPYFYRVNYAAILNWLVNIGPNPFPTTLRGGRLHYYRVMPPFTDPLLNQRIWTDDLGSYSSDQQQSIRFWRDYIDFVLGFDYQGWRTQGSNTYEWYRRFNTSNIIMSSLIGNGRPYSWGTTRISPAPTIDNTTAYLSARTTLSTKLAGTNILNVGSLSPSGTNPRVGDVLQISGQSTVYTVTAVVLGTTLTISPNLTANVNTGVNVTFKQIGYMHYEDNPRRPRHQFWFGPMTFIDFVGNYNTGQLRWPGNAPEAQSWACKTGIEVALRDMRVNCPNDYISTIFYSSPTTHRQAKTALRSIGDSGHYNRVINSLWFPPSVYNSGSMATAEIEWTSGDLVPRADGGTGPGMGFLLAYNQLSSSRVVEDLRTYAINSSSLTSPENGIVGGRGRKGAQKMIIYETDGAPNSNATADFVSKTSVAADGTLSNDSYYKVRMYDRNNTGDSRNESPITNTGDLFTNLYDIVQTICNNDAANWTGATSGAKYGHSTNRRPVLVHSIGYGTLYAPESSGTTQTNAMNSLQRIQFIGRTASDTNGLNFPEYKRIYGTSEQRITKMKEAFTRILQDGVTVTLLE</sequence>
<dbReference type="KEGG" id="tim:GMBLW1_29630"/>
<feature type="transmembrane region" description="Helical" evidence="1">
    <location>
        <begin position="20"/>
        <end position="44"/>
    </location>
</feature>
<name>A0A6C2YHU7_9BACT</name>
<dbReference type="EMBL" id="LR586016">
    <property type="protein sequence ID" value="VIP00997.1"/>
    <property type="molecule type" value="Genomic_DNA"/>
</dbReference>
<gene>
    <name evidence="3" type="ORF">GMBLW1_29630</name>
</gene>
<dbReference type="InterPro" id="IPR028087">
    <property type="entry name" value="Tad_N"/>
</dbReference>
<dbReference type="InterPro" id="IPR036465">
    <property type="entry name" value="vWFA_dom_sf"/>
</dbReference>
<accession>A0A6C2YHU7</accession>
<dbReference type="Pfam" id="PF13400">
    <property type="entry name" value="Tad"/>
    <property type="match status" value="1"/>
</dbReference>
<keyword evidence="1" id="KW-0812">Transmembrane</keyword>